<keyword evidence="2" id="KW-1185">Reference proteome</keyword>
<dbReference type="AlphaFoldDB" id="A0A0C4WXY5"/>
<dbReference type="Proteomes" id="UP000068210">
    <property type="component" value="Plasmid pAcX50f"/>
</dbReference>
<reference evidence="1 2" key="1">
    <citation type="journal article" date="2015" name="PLoS ONE">
        <title>Azotobacter Genomes: The Genome of Azotobacter chroococcum NCIMB 8003 (ATCC 4412).</title>
        <authorList>
            <person name="Robson R.L."/>
            <person name="Jones R."/>
            <person name="Robson R.M."/>
            <person name="Schwartz A."/>
            <person name="Richardson T.H."/>
        </authorList>
    </citation>
    <scope>NUCLEOTIDE SEQUENCE [LARGE SCALE GENOMIC DNA]</scope>
    <source>
        <strain evidence="1 2">NCIMB 8003</strain>
        <plasmid evidence="2">Plasmid pAcX50f</plasmid>
    </source>
</reference>
<dbReference type="HOGENOM" id="CLU_2957101_0_0_6"/>
<geneLocation type="plasmid" evidence="1 2">
    <name>pAcX50f</name>
</geneLocation>
<keyword evidence="1" id="KW-0614">Plasmid</keyword>
<gene>
    <name evidence="1" type="ORF">Achr_f1380</name>
</gene>
<protein>
    <submittedName>
        <fullName evidence="1">Uncharacterized protein</fullName>
    </submittedName>
</protein>
<name>A0A0C4WXY5_9GAMM</name>
<dbReference type="RefSeq" id="WP_040107237.1">
    <property type="nucleotide sequence ID" value="NZ_CP010420.1"/>
</dbReference>
<sequence>MRTYLLSVTDMSTRQRVSYRCRATTFAAAMKMAEKEHPGFFAALRSAFKEGHNHAPIDT</sequence>
<proteinExistence type="predicted"/>
<dbReference type="EMBL" id="CP010421">
    <property type="protein sequence ID" value="AJE23832.1"/>
    <property type="molecule type" value="Genomic_DNA"/>
</dbReference>
<evidence type="ECO:0000313" key="2">
    <source>
        <dbReference type="Proteomes" id="UP000068210"/>
    </source>
</evidence>
<evidence type="ECO:0000313" key="1">
    <source>
        <dbReference type="EMBL" id="AJE23832.1"/>
    </source>
</evidence>
<accession>A0A0C4WXY5</accession>
<dbReference type="KEGG" id="acx:Achr_f1380"/>
<organism evidence="1 2">
    <name type="scientific">Azotobacter chroococcum NCIMB 8003</name>
    <dbReference type="NCBI Taxonomy" id="1328314"/>
    <lineage>
        <taxon>Bacteria</taxon>
        <taxon>Pseudomonadati</taxon>
        <taxon>Pseudomonadota</taxon>
        <taxon>Gammaproteobacteria</taxon>
        <taxon>Pseudomonadales</taxon>
        <taxon>Pseudomonadaceae</taxon>
        <taxon>Azotobacter</taxon>
    </lineage>
</organism>